<sequence length="496" mass="55033">MNRDTKLALIDHLGKLHKATPNLHNTSYRIFSLDLIAELLNQPSRPITEQENDGQDKEVMVGRKGLLDIIVGRCSDRAPTVRAKALQYLSQCAVSSDPDVINLVKQTLQEPLDKSANSNDTNNVGSMIRKRTCDEKVGVRKAALQVLESVIHLDLNNLHKPDLDMLHDRCMDPALSVRRQAMVSLTALLQEKPDDIVLQSLWLDGILPLVLDRETTAQEKCYCTIEEIILSKIVPLHRSIAEPHTLAWSLLQIVASPNGQEIRRYLQNACNYWSKQGKLNSTLIKSLSSHINSSNNKAAWLLLSLMATASVKIDHTIVLDKWKQYTSQKDCDAETLCWVLSVIGSVSDKLPENMVVSLTEELQRKLSGFNDTPDVIAAIIGTLCKLCRSQRQAKTMIDSWCADLLKSCEQTLSGVILEENQVSKVTDEVIVKNLFTVGEVAQLAPGRTTERLFLLVESMLISEASLSTPGTPQSIQKSQLSNTVKAHAFVTLGMLG</sequence>
<dbReference type="AlphaFoldDB" id="A0A913YIE5"/>
<dbReference type="InterPro" id="IPR016024">
    <property type="entry name" value="ARM-type_fold"/>
</dbReference>
<dbReference type="Gene3D" id="1.25.10.10">
    <property type="entry name" value="Leucine-rich Repeat Variant"/>
    <property type="match status" value="1"/>
</dbReference>
<dbReference type="InterPro" id="IPR011989">
    <property type="entry name" value="ARM-like"/>
</dbReference>
<dbReference type="SUPFAM" id="SSF48371">
    <property type="entry name" value="ARM repeat"/>
    <property type="match status" value="1"/>
</dbReference>
<dbReference type="GO" id="GO:0000796">
    <property type="term" value="C:condensin complex"/>
    <property type="evidence" value="ECO:0007669"/>
    <property type="project" value="TreeGrafter"/>
</dbReference>
<dbReference type="Proteomes" id="UP000887567">
    <property type="component" value="Unplaced"/>
</dbReference>
<dbReference type="EnsemblMetazoa" id="XM_028658987.1">
    <property type="protein sequence ID" value="XP_028514788.1"/>
    <property type="gene ID" value="LOC114574247"/>
</dbReference>
<reference evidence="2" key="1">
    <citation type="submission" date="2022-11" db="UniProtKB">
        <authorList>
            <consortium name="EnsemblMetazoa"/>
        </authorList>
    </citation>
    <scope>IDENTIFICATION</scope>
</reference>
<dbReference type="PANTHER" id="PTHR14222:SF1">
    <property type="entry name" value="CONDENSIN-2 COMPLEX SUBUNIT D3"/>
    <property type="match status" value="1"/>
</dbReference>
<keyword evidence="1" id="KW-0226">DNA condensation</keyword>
<protein>
    <submittedName>
        <fullName evidence="2">Uncharacterized protein</fullName>
    </submittedName>
</protein>
<dbReference type="RefSeq" id="XP_028514788.1">
    <property type="nucleotide sequence ID" value="XM_028658987.1"/>
</dbReference>
<name>A0A913YIE5_EXADI</name>
<proteinExistence type="predicted"/>
<dbReference type="GO" id="GO:0042393">
    <property type="term" value="F:histone binding"/>
    <property type="evidence" value="ECO:0007669"/>
    <property type="project" value="TreeGrafter"/>
</dbReference>
<dbReference type="Pfam" id="PF20168">
    <property type="entry name" value="PDS5"/>
    <property type="match status" value="1"/>
</dbReference>
<keyword evidence="3" id="KW-1185">Reference proteome</keyword>
<accession>A0A913YIE5</accession>
<dbReference type="GO" id="GO:0010032">
    <property type="term" value="P:meiotic chromosome condensation"/>
    <property type="evidence" value="ECO:0007669"/>
    <property type="project" value="TreeGrafter"/>
</dbReference>
<organism evidence="2 3">
    <name type="scientific">Exaiptasia diaphana</name>
    <name type="common">Tropical sea anemone</name>
    <name type="synonym">Aiptasia pulchella</name>
    <dbReference type="NCBI Taxonomy" id="2652724"/>
    <lineage>
        <taxon>Eukaryota</taxon>
        <taxon>Metazoa</taxon>
        <taxon>Cnidaria</taxon>
        <taxon>Anthozoa</taxon>
        <taxon>Hexacorallia</taxon>
        <taxon>Actiniaria</taxon>
        <taxon>Aiptasiidae</taxon>
        <taxon>Exaiptasia</taxon>
    </lineage>
</organism>
<dbReference type="OrthoDB" id="10263978at2759"/>
<evidence type="ECO:0000313" key="3">
    <source>
        <dbReference type="Proteomes" id="UP000887567"/>
    </source>
</evidence>
<dbReference type="InterPro" id="IPR026971">
    <property type="entry name" value="CND1/NCAPD3"/>
</dbReference>
<dbReference type="KEGG" id="epa:114574247"/>
<evidence type="ECO:0000313" key="2">
    <source>
        <dbReference type="EnsemblMetazoa" id="XP_028514788.1"/>
    </source>
</evidence>
<evidence type="ECO:0000256" key="1">
    <source>
        <dbReference type="ARBA" id="ARBA00023067"/>
    </source>
</evidence>
<dbReference type="PANTHER" id="PTHR14222">
    <property type="entry name" value="CONDENSIN"/>
    <property type="match status" value="1"/>
</dbReference>
<dbReference type="GO" id="GO:0007076">
    <property type="term" value="P:mitotic chromosome condensation"/>
    <property type="evidence" value="ECO:0007669"/>
    <property type="project" value="InterPro"/>
</dbReference>
<dbReference type="GeneID" id="114574247"/>
<dbReference type="OMA" id="RNFHAND"/>
<dbReference type="GO" id="GO:0000779">
    <property type="term" value="C:condensed chromosome, centromeric region"/>
    <property type="evidence" value="ECO:0007669"/>
    <property type="project" value="TreeGrafter"/>
</dbReference>